<reference evidence="1" key="2">
    <citation type="submission" date="2020-02" db="EMBL/GenBank/DDBJ databases">
        <title>Identification and distribution of gene clusters putatively required for synthesis of sphingolipid metabolism inhibitors in phylogenetically diverse species of the filamentous fungus Fusarium.</title>
        <authorList>
            <person name="Kim H.-S."/>
            <person name="Busman M."/>
            <person name="Brown D.W."/>
            <person name="Divon H."/>
            <person name="Uhlig S."/>
            <person name="Proctor R.H."/>
        </authorList>
    </citation>
    <scope>NUCLEOTIDE SEQUENCE</scope>
    <source>
        <strain evidence="1">NRRL 25174</strain>
    </source>
</reference>
<dbReference type="Proteomes" id="UP000730481">
    <property type="component" value="Unassembled WGS sequence"/>
</dbReference>
<accession>A0A9P5DZW3</accession>
<reference evidence="1" key="1">
    <citation type="journal article" date="2017" name="Mycologia">
        <title>Fusarium algeriense, sp. nov., a novel toxigenic crown rot pathogen of durum wheat from Algeria is nested in the Fusarium burgessii species complex.</title>
        <authorList>
            <person name="Laraba I."/>
            <person name="Keddad A."/>
            <person name="Boureghda H."/>
            <person name="Abdallah N."/>
            <person name="Vaughan M.M."/>
            <person name="Proctor R.H."/>
            <person name="Busman M."/>
            <person name="O'Donnell K."/>
        </authorList>
    </citation>
    <scope>NUCLEOTIDE SEQUENCE</scope>
    <source>
        <strain evidence="1">NRRL 25174</strain>
    </source>
</reference>
<gene>
    <name evidence="1" type="ORF">FBEOM_4492</name>
</gene>
<comment type="caution">
    <text evidence="1">The sequence shown here is derived from an EMBL/GenBank/DDBJ whole genome shotgun (WGS) entry which is preliminary data.</text>
</comment>
<evidence type="ECO:0000313" key="1">
    <source>
        <dbReference type="EMBL" id="KAF4341590.1"/>
    </source>
</evidence>
<dbReference type="AlphaFoldDB" id="A0A9P5DZW3"/>
<organism evidence="1 2">
    <name type="scientific">Fusarium beomiforme</name>
    <dbReference type="NCBI Taxonomy" id="44412"/>
    <lineage>
        <taxon>Eukaryota</taxon>
        <taxon>Fungi</taxon>
        <taxon>Dikarya</taxon>
        <taxon>Ascomycota</taxon>
        <taxon>Pezizomycotina</taxon>
        <taxon>Sordariomycetes</taxon>
        <taxon>Hypocreomycetidae</taxon>
        <taxon>Hypocreales</taxon>
        <taxon>Nectriaceae</taxon>
        <taxon>Fusarium</taxon>
        <taxon>Fusarium burgessii species complex</taxon>
    </lineage>
</organism>
<protein>
    <submittedName>
        <fullName evidence="1">Uncharacterized protein</fullName>
    </submittedName>
</protein>
<dbReference type="EMBL" id="PVQB02000188">
    <property type="protein sequence ID" value="KAF4341590.1"/>
    <property type="molecule type" value="Genomic_DNA"/>
</dbReference>
<evidence type="ECO:0000313" key="2">
    <source>
        <dbReference type="Proteomes" id="UP000730481"/>
    </source>
</evidence>
<sequence>MPVTFGSQINDIPAHLASDMQKLHDALNRHYGVGWSLDRQDANAERRAKYVVTVPDAATGPKNLVKTLQEEKILSEE</sequence>
<keyword evidence="2" id="KW-1185">Reference proteome</keyword>
<dbReference type="OrthoDB" id="4984117at2759"/>
<name>A0A9P5DZW3_9HYPO</name>
<proteinExistence type="predicted"/>